<dbReference type="Gene3D" id="2.60.120.10">
    <property type="entry name" value="Jelly Rolls"/>
    <property type="match status" value="1"/>
</dbReference>
<dbReference type="EMBL" id="JAAXOQ010000019">
    <property type="protein sequence ID" value="NKY19584.1"/>
    <property type="molecule type" value="Genomic_DNA"/>
</dbReference>
<dbReference type="SMART" id="SM00419">
    <property type="entry name" value="HTH_CRP"/>
    <property type="match status" value="1"/>
</dbReference>
<keyword evidence="2" id="KW-0238">DNA-binding</keyword>
<evidence type="ECO:0000256" key="3">
    <source>
        <dbReference type="ARBA" id="ARBA00023163"/>
    </source>
</evidence>
<reference evidence="6 7" key="1">
    <citation type="submission" date="2020-04" db="EMBL/GenBank/DDBJ databases">
        <title>MicrobeNet Type strains.</title>
        <authorList>
            <person name="Nicholson A.C."/>
        </authorList>
    </citation>
    <scope>NUCLEOTIDE SEQUENCE [LARGE SCALE GENOMIC DNA]</scope>
    <source>
        <strain evidence="6 7">DSM 44113</strain>
    </source>
</reference>
<evidence type="ECO:0000256" key="2">
    <source>
        <dbReference type="ARBA" id="ARBA00023125"/>
    </source>
</evidence>
<dbReference type="Gene3D" id="1.10.10.10">
    <property type="entry name" value="Winged helix-like DNA-binding domain superfamily/Winged helix DNA-binding domain"/>
    <property type="match status" value="1"/>
</dbReference>
<dbReference type="CDD" id="cd00038">
    <property type="entry name" value="CAP_ED"/>
    <property type="match status" value="1"/>
</dbReference>
<organism evidence="6 7">
    <name type="scientific">Tsukamurella spumae</name>
    <dbReference type="NCBI Taxonomy" id="44753"/>
    <lineage>
        <taxon>Bacteria</taxon>
        <taxon>Bacillati</taxon>
        <taxon>Actinomycetota</taxon>
        <taxon>Actinomycetes</taxon>
        <taxon>Mycobacteriales</taxon>
        <taxon>Tsukamurellaceae</taxon>
        <taxon>Tsukamurella</taxon>
    </lineage>
</organism>
<keyword evidence="1" id="KW-0805">Transcription regulation</keyword>
<dbReference type="InterPro" id="IPR050397">
    <property type="entry name" value="Env_Response_Regulators"/>
</dbReference>
<evidence type="ECO:0000259" key="5">
    <source>
        <dbReference type="PROSITE" id="PS51063"/>
    </source>
</evidence>
<dbReference type="SUPFAM" id="SSF46785">
    <property type="entry name" value="Winged helix' DNA-binding domain"/>
    <property type="match status" value="1"/>
</dbReference>
<dbReference type="InterPro" id="IPR018490">
    <property type="entry name" value="cNMP-bd_dom_sf"/>
</dbReference>
<name>A0A846X2M9_9ACTN</name>
<dbReference type="PROSITE" id="PS50042">
    <property type="entry name" value="CNMP_BINDING_3"/>
    <property type="match status" value="1"/>
</dbReference>
<dbReference type="AlphaFoldDB" id="A0A846X2M9"/>
<dbReference type="PANTHER" id="PTHR24567:SF26">
    <property type="entry name" value="REGULATORY PROTEIN YEIL"/>
    <property type="match status" value="1"/>
</dbReference>
<dbReference type="InterPro" id="IPR000595">
    <property type="entry name" value="cNMP-bd_dom"/>
</dbReference>
<gene>
    <name evidence="6" type="ORF">HF999_14550</name>
</gene>
<evidence type="ECO:0000313" key="7">
    <source>
        <dbReference type="Proteomes" id="UP000582646"/>
    </source>
</evidence>
<dbReference type="GO" id="GO:0003677">
    <property type="term" value="F:DNA binding"/>
    <property type="evidence" value="ECO:0007669"/>
    <property type="project" value="UniProtKB-KW"/>
</dbReference>
<dbReference type="GO" id="GO:0003700">
    <property type="term" value="F:DNA-binding transcription factor activity"/>
    <property type="evidence" value="ECO:0007669"/>
    <property type="project" value="TreeGrafter"/>
</dbReference>
<dbReference type="PROSITE" id="PS51063">
    <property type="entry name" value="HTH_CRP_2"/>
    <property type="match status" value="1"/>
</dbReference>
<dbReference type="SMART" id="SM00100">
    <property type="entry name" value="cNMP"/>
    <property type="match status" value="1"/>
</dbReference>
<sequence>MPQEPPRAQRRIAEMDARNTAWAESFLGALPAHAQDELLETALPMTVPTGHTIYRHDDHPRLVLIVSGLVRVVTTSPEGRRATIRYARTADCVGAVSVVTASQRVTVEAVTEAEVLFVNVDRLRRLARTEAEIGWQLAMFVGAVTTDVIDMMSATVFGTVRQRVAGHLLDLAVRRAGELVVVQEQQEIADSIGSVREVVARTLRDLRERGVIARSPEGLLLTDPAALHRISINSEDAVR</sequence>
<dbReference type="InterPro" id="IPR012318">
    <property type="entry name" value="HTH_CRP"/>
</dbReference>
<dbReference type="GO" id="GO:0005829">
    <property type="term" value="C:cytosol"/>
    <property type="evidence" value="ECO:0007669"/>
    <property type="project" value="TreeGrafter"/>
</dbReference>
<keyword evidence="7" id="KW-1185">Reference proteome</keyword>
<accession>A0A846X2M9</accession>
<dbReference type="InterPro" id="IPR036388">
    <property type="entry name" value="WH-like_DNA-bd_sf"/>
</dbReference>
<dbReference type="InterPro" id="IPR014710">
    <property type="entry name" value="RmlC-like_jellyroll"/>
</dbReference>
<keyword evidence="3" id="KW-0804">Transcription</keyword>
<protein>
    <submittedName>
        <fullName evidence="6">Crp/Fnr family transcriptional regulator</fullName>
    </submittedName>
</protein>
<evidence type="ECO:0000256" key="1">
    <source>
        <dbReference type="ARBA" id="ARBA00023015"/>
    </source>
</evidence>
<feature type="domain" description="Cyclic nucleotide-binding" evidence="4">
    <location>
        <begin position="26"/>
        <end position="126"/>
    </location>
</feature>
<feature type="domain" description="HTH crp-type" evidence="5">
    <location>
        <begin position="158"/>
        <end position="225"/>
    </location>
</feature>
<dbReference type="SUPFAM" id="SSF51206">
    <property type="entry name" value="cAMP-binding domain-like"/>
    <property type="match status" value="1"/>
</dbReference>
<evidence type="ECO:0000313" key="6">
    <source>
        <dbReference type="EMBL" id="NKY19584.1"/>
    </source>
</evidence>
<comment type="caution">
    <text evidence="6">The sequence shown here is derived from an EMBL/GenBank/DDBJ whole genome shotgun (WGS) entry which is preliminary data.</text>
</comment>
<dbReference type="Proteomes" id="UP000582646">
    <property type="component" value="Unassembled WGS sequence"/>
</dbReference>
<dbReference type="RefSeq" id="WP_168546576.1">
    <property type="nucleotide sequence ID" value="NZ_BAAAKS010000050.1"/>
</dbReference>
<dbReference type="Pfam" id="PF00027">
    <property type="entry name" value="cNMP_binding"/>
    <property type="match status" value="1"/>
</dbReference>
<proteinExistence type="predicted"/>
<dbReference type="Pfam" id="PF13545">
    <property type="entry name" value="HTH_Crp_2"/>
    <property type="match status" value="1"/>
</dbReference>
<dbReference type="InterPro" id="IPR036390">
    <property type="entry name" value="WH_DNA-bd_sf"/>
</dbReference>
<evidence type="ECO:0000259" key="4">
    <source>
        <dbReference type="PROSITE" id="PS50042"/>
    </source>
</evidence>
<dbReference type="PANTHER" id="PTHR24567">
    <property type="entry name" value="CRP FAMILY TRANSCRIPTIONAL REGULATORY PROTEIN"/>
    <property type="match status" value="1"/>
</dbReference>